<dbReference type="Pfam" id="PF13704">
    <property type="entry name" value="Glyco_tranf_2_4"/>
    <property type="match status" value="1"/>
</dbReference>
<reference evidence="1 2" key="1">
    <citation type="journal article" date="2014" name="Nature">
        <title>An environmental bacterial taxon with a large and distinct metabolic repertoire.</title>
        <authorList>
            <person name="Wilson M.C."/>
            <person name="Mori T."/>
            <person name="Ruckert C."/>
            <person name="Uria A.R."/>
            <person name="Helf M.J."/>
            <person name="Takada K."/>
            <person name="Gernert C."/>
            <person name="Steffens U.A."/>
            <person name="Heycke N."/>
            <person name="Schmitt S."/>
            <person name="Rinke C."/>
            <person name="Helfrich E.J."/>
            <person name="Brachmann A.O."/>
            <person name="Gurgui C."/>
            <person name="Wakimoto T."/>
            <person name="Kracht M."/>
            <person name="Crusemann M."/>
            <person name="Hentschel U."/>
            <person name="Abe I."/>
            <person name="Matsunaga S."/>
            <person name="Kalinowski J."/>
            <person name="Takeyama H."/>
            <person name="Piel J."/>
        </authorList>
    </citation>
    <scope>NUCLEOTIDE SEQUENCE [LARGE SCALE GENOMIC DNA]</scope>
    <source>
        <strain evidence="2">TSY2</strain>
    </source>
</reference>
<evidence type="ECO:0008006" key="3">
    <source>
        <dbReference type="Google" id="ProtNLM"/>
    </source>
</evidence>
<dbReference type="PATRIC" id="fig|1429439.4.peg.2081"/>
<dbReference type="GO" id="GO:0009737">
    <property type="term" value="P:response to abscisic acid"/>
    <property type="evidence" value="ECO:0007669"/>
    <property type="project" value="InterPro"/>
</dbReference>
<dbReference type="Proteomes" id="UP000019140">
    <property type="component" value="Unassembled WGS sequence"/>
</dbReference>
<proteinExistence type="predicted"/>
<name>W4MBM3_9BACT</name>
<dbReference type="HOGENOM" id="CLU_032860_0_0_7"/>
<evidence type="ECO:0000313" key="2">
    <source>
        <dbReference type="Proteomes" id="UP000019140"/>
    </source>
</evidence>
<accession>W4MBM3</accession>
<comment type="caution">
    <text evidence="1">The sequence shown here is derived from an EMBL/GenBank/DDBJ whole genome shotgun (WGS) entry which is preliminary data.</text>
</comment>
<dbReference type="GO" id="GO:0030244">
    <property type="term" value="P:cellulose biosynthetic process"/>
    <property type="evidence" value="ECO:0007669"/>
    <property type="project" value="InterPro"/>
</dbReference>
<gene>
    <name evidence="1" type="ORF">ETSY2_12110</name>
</gene>
<sequence length="342" mass="39016">MTLQYRFSSSSTPVNPRLAIATTLRNADDVLDSFIHYHQAIGFDHLFLFFDDPEELARSNVQGYDRVTAIAHDTDLRQRWSTSTLPALWYAQAEVMARQTLNLEVAIDLARQHHIDWLLHIDHDELFYVPGGAAKAHFASLTARNIQGMTYLNHEAVPEQVDILDFFKVATLFKKAGPAPGEKLAFNPQQLALINTTPQLPSRFFHFYVNGKSAAFVRGGLQPGGVHTFRLPEGELVAGGYEDPVILHYPCCGFDHFWNKFITLERVYARGLETWWGQDITDIVGKFYLEARDIVRRRDQQAARDCYRNRYVISDQTHIATLIENGLCFRISEPSELLMAFP</sequence>
<keyword evidence="2" id="KW-1185">Reference proteome</keyword>
<dbReference type="InterPro" id="IPR044224">
    <property type="entry name" value="KOBITO1-like"/>
</dbReference>
<dbReference type="AlphaFoldDB" id="W4MBM3"/>
<evidence type="ECO:0000313" key="1">
    <source>
        <dbReference type="EMBL" id="ETX07276.1"/>
    </source>
</evidence>
<dbReference type="PANTHER" id="PTHR46701:SF7">
    <property type="entry name" value="GLYCOSYLTRANSFERASE-LIKE KOBITO 1"/>
    <property type="match status" value="1"/>
</dbReference>
<organism evidence="1 2">
    <name type="scientific">Candidatus Entotheonella gemina</name>
    <dbReference type="NCBI Taxonomy" id="1429439"/>
    <lineage>
        <taxon>Bacteria</taxon>
        <taxon>Pseudomonadati</taxon>
        <taxon>Nitrospinota/Tectimicrobiota group</taxon>
        <taxon>Candidatus Tectimicrobiota</taxon>
        <taxon>Candidatus Entotheonellia</taxon>
        <taxon>Candidatus Entotheonellales</taxon>
        <taxon>Candidatus Entotheonellaceae</taxon>
        <taxon>Candidatus Entotheonella</taxon>
    </lineage>
</organism>
<protein>
    <recommendedName>
        <fullName evidence="3">Glycosyl transferase family 2</fullName>
    </recommendedName>
</protein>
<dbReference type="EMBL" id="AZHX01000486">
    <property type="protein sequence ID" value="ETX07276.1"/>
    <property type="molecule type" value="Genomic_DNA"/>
</dbReference>
<dbReference type="PANTHER" id="PTHR46701">
    <property type="entry name" value="GLYCOSYLTRANSFERASE-LIKE KOBITO 1"/>
    <property type="match status" value="1"/>
</dbReference>